<evidence type="ECO:0000313" key="2">
    <source>
        <dbReference type="EMBL" id="KZT34601.1"/>
    </source>
</evidence>
<dbReference type="Proteomes" id="UP000076798">
    <property type="component" value="Unassembled WGS sequence"/>
</dbReference>
<reference evidence="2 3" key="1">
    <citation type="journal article" date="2016" name="Mol. Biol. Evol.">
        <title>Comparative Genomics of Early-Diverging Mushroom-Forming Fungi Provides Insights into the Origins of Lignocellulose Decay Capabilities.</title>
        <authorList>
            <person name="Nagy L.G."/>
            <person name="Riley R."/>
            <person name="Tritt A."/>
            <person name="Adam C."/>
            <person name="Daum C."/>
            <person name="Floudas D."/>
            <person name="Sun H."/>
            <person name="Yadav J.S."/>
            <person name="Pangilinan J."/>
            <person name="Larsson K.H."/>
            <person name="Matsuura K."/>
            <person name="Barry K."/>
            <person name="Labutti K."/>
            <person name="Kuo R."/>
            <person name="Ohm R.A."/>
            <person name="Bhattacharya S.S."/>
            <person name="Shirouzu T."/>
            <person name="Yoshinaga Y."/>
            <person name="Martin F.M."/>
            <person name="Grigoriev I.V."/>
            <person name="Hibbett D.S."/>
        </authorList>
    </citation>
    <scope>NUCLEOTIDE SEQUENCE [LARGE SCALE GENOMIC DNA]</scope>
    <source>
        <strain evidence="2 3">HHB10207 ss-3</strain>
    </source>
</reference>
<evidence type="ECO:0000256" key="1">
    <source>
        <dbReference type="SAM" id="SignalP"/>
    </source>
</evidence>
<proteinExistence type="predicted"/>
<protein>
    <recommendedName>
        <fullName evidence="4">Reelin domain-containing protein</fullName>
    </recommendedName>
</protein>
<accession>A0A165ZSZ7</accession>
<feature type="signal peptide" evidence="1">
    <location>
        <begin position="1"/>
        <end position="17"/>
    </location>
</feature>
<dbReference type="AlphaFoldDB" id="A0A165ZSZ7"/>
<dbReference type="EMBL" id="KV428173">
    <property type="protein sequence ID" value="KZT34601.1"/>
    <property type="molecule type" value="Genomic_DNA"/>
</dbReference>
<gene>
    <name evidence="2" type="ORF">SISSUDRAFT_1036156</name>
</gene>
<evidence type="ECO:0000313" key="3">
    <source>
        <dbReference type="Proteomes" id="UP000076798"/>
    </source>
</evidence>
<keyword evidence="1" id="KW-0732">Signal</keyword>
<feature type="chain" id="PRO_5007870218" description="Reelin domain-containing protein" evidence="1">
    <location>
        <begin position="18"/>
        <end position="117"/>
    </location>
</feature>
<evidence type="ECO:0008006" key="4">
    <source>
        <dbReference type="Google" id="ProtNLM"/>
    </source>
</evidence>
<name>A0A165ZSZ7_9AGAM</name>
<keyword evidence="3" id="KW-1185">Reference proteome</keyword>
<sequence>MFSKIFITFIAAVAVTAQGIESGTLTQYTTIPSSFTCGDASGDGPVIAVSPDMLEEFGCGHTVTVFFGTGASATSATATIGQLDTGITSLGNIKGPIILFTALGATGPGPISVTWEP</sequence>
<organism evidence="2 3">
    <name type="scientific">Sistotremastrum suecicum HHB10207 ss-3</name>
    <dbReference type="NCBI Taxonomy" id="1314776"/>
    <lineage>
        <taxon>Eukaryota</taxon>
        <taxon>Fungi</taxon>
        <taxon>Dikarya</taxon>
        <taxon>Basidiomycota</taxon>
        <taxon>Agaricomycotina</taxon>
        <taxon>Agaricomycetes</taxon>
        <taxon>Sistotremastrales</taxon>
        <taxon>Sistotremastraceae</taxon>
        <taxon>Sistotremastrum</taxon>
    </lineage>
</organism>